<dbReference type="AlphaFoldDB" id="A0A7S3S1D6"/>
<evidence type="ECO:0000256" key="6">
    <source>
        <dbReference type="ARBA" id="ARBA00022846"/>
    </source>
</evidence>
<gene>
    <name evidence="14" type="ORF">SACU0126_LOCUS9395</name>
</gene>
<dbReference type="PANTHER" id="PTHR31543">
    <property type="entry name" value="DYNEIN REGULATORY COMPLEX SUBUNIT 4"/>
    <property type="match status" value="1"/>
</dbReference>
<accession>A0A7S3S1D6</accession>
<dbReference type="InterPro" id="IPR025593">
    <property type="entry name" value="GAS8_dom"/>
</dbReference>
<evidence type="ECO:0000256" key="1">
    <source>
        <dbReference type="ARBA" id="ARBA00004230"/>
    </source>
</evidence>
<keyword evidence="8" id="KW-0969">Cilium</keyword>
<evidence type="ECO:0000259" key="13">
    <source>
        <dbReference type="Pfam" id="PF13851"/>
    </source>
</evidence>
<evidence type="ECO:0000313" key="14">
    <source>
        <dbReference type="EMBL" id="CAE0541238.1"/>
    </source>
</evidence>
<feature type="compositionally biased region" description="Basic and acidic residues" evidence="12">
    <location>
        <begin position="12"/>
        <end position="25"/>
    </location>
</feature>
<feature type="coiled-coil region" evidence="11">
    <location>
        <begin position="246"/>
        <end position="425"/>
    </location>
</feature>
<comment type="subcellular location">
    <subcellularLocation>
        <location evidence="1">Cell projection</location>
        <location evidence="1">Cilium</location>
        <location evidence="1">Flagellum</location>
    </subcellularLocation>
    <subcellularLocation>
        <location evidence="2">Cytoplasm</location>
        <location evidence="2">Cytoskeleton</location>
    </subcellularLocation>
</comment>
<protein>
    <recommendedName>
        <fullName evidence="13">Growth arrest-specific protein 8 domain-containing protein</fullName>
    </recommendedName>
</protein>
<dbReference type="Pfam" id="PF13851">
    <property type="entry name" value="GAS"/>
    <property type="match status" value="1"/>
</dbReference>
<keyword evidence="6" id="KW-0282">Flagellum</keyword>
<evidence type="ECO:0000256" key="4">
    <source>
        <dbReference type="ARBA" id="ARBA00022490"/>
    </source>
</evidence>
<dbReference type="GO" id="GO:0005874">
    <property type="term" value="C:microtubule"/>
    <property type="evidence" value="ECO:0007669"/>
    <property type="project" value="UniProtKB-KW"/>
</dbReference>
<keyword evidence="9" id="KW-0206">Cytoskeleton</keyword>
<keyword evidence="4" id="KW-0963">Cytoplasm</keyword>
<evidence type="ECO:0000256" key="2">
    <source>
        <dbReference type="ARBA" id="ARBA00004245"/>
    </source>
</evidence>
<organism evidence="14">
    <name type="scientific">Strombidinopsis acuminata</name>
    <dbReference type="NCBI Taxonomy" id="141414"/>
    <lineage>
        <taxon>Eukaryota</taxon>
        <taxon>Sar</taxon>
        <taxon>Alveolata</taxon>
        <taxon>Ciliophora</taxon>
        <taxon>Intramacronucleata</taxon>
        <taxon>Spirotrichea</taxon>
        <taxon>Choreotrichia</taxon>
        <taxon>Choreotrichida</taxon>
        <taxon>Strombidinopsidae</taxon>
        <taxon>Strombidinopsis</taxon>
    </lineage>
</organism>
<feature type="region of interest" description="Disordered" evidence="12">
    <location>
        <begin position="1"/>
        <end position="25"/>
    </location>
</feature>
<dbReference type="PANTHER" id="PTHR31543:SF0">
    <property type="entry name" value="DYNEIN REGULATORY COMPLEX SUBUNIT 4"/>
    <property type="match status" value="1"/>
</dbReference>
<feature type="compositionally biased region" description="Basic residues" evidence="12">
    <location>
        <begin position="1"/>
        <end position="11"/>
    </location>
</feature>
<evidence type="ECO:0000256" key="5">
    <source>
        <dbReference type="ARBA" id="ARBA00022701"/>
    </source>
</evidence>
<evidence type="ECO:0000256" key="8">
    <source>
        <dbReference type="ARBA" id="ARBA00023069"/>
    </source>
</evidence>
<feature type="domain" description="Growth arrest-specific protein 8" evidence="13">
    <location>
        <begin position="223"/>
        <end position="422"/>
    </location>
</feature>
<reference evidence="14" key="1">
    <citation type="submission" date="2021-01" db="EMBL/GenBank/DDBJ databases">
        <authorList>
            <person name="Corre E."/>
            <person name="Pelletier E."/>
            <person name="Niang G."/>
            <person name="Scheremetjew M."/>
            <person name="Finn R."/>
            <person name="Kale V."/>
            <person name="Holt S."/>
            <person name="Cochrane G."/>
            <person name="Meng A."/>
            <person name="Brown T."/>
            <person name="Cohen L."/>
        </authorList>
    </citation>
    <scope>NUCLEOTIDE SEQUENCE</scope>
    <source>
        <strain evidence="14">SPMC142</strain>
    </source>
</reference>
<proteinExistence type="inferred from homology"/>
<name>A0A7S3S1D6_9SPIT</name>
<dbReference type="EMBL" id="HBIQ01028439">
    <property type="protein sequence ID" value="CAE0541238.1"/>
    <property type="molecule type" value="Transcribed_RNA"/>
</dbReference>
<dbReference type="InterPro" id="IPR039308">
    <property type="entry name" value="GAS8"/>
</dbReference>
<sequence>MGKKGGKKKDGKKPEPQEEIDPDLKELSVPNLRDRIDAFQYRFVKISKDRNYMQLEKDMVNRFYDITKSEVKQIEAELLDMDSRMEMLERDHRVLIKVHEQKVQNLEYEHKESRRQVHTDGEEAISEERKMHSDRVKDMSSEKLLIKKDLREQQLQNEEDVRMMRVGFAKNLMKLRENFDHNHQTLLQQYEQQVEELKIDMELRRKVEIHEIEERKNQHINDLLRNHQEAFDEIKAYYNDITHDNLQLIKNLKDEIQDMKDREKKNQKKMQVLTQENKDLSEPLQKKLEEQKELEEKLKSYTKDKMALKNLRAHNKQLEEKTTEAKQEYRGTEEKYRKLDKEREDLSRRFQKAVREIARKAELGKNAVLEKKLEALTAQFDEKQAQLTEVLTVAKLDPTIVASVTKKLEQLLGTKNRQIKDLQHEVHQCTKAYNDTIRVYETKLPNLGIESEEIGFEEIQSATSRMPARLVAKAN</sequence>
<feature type="coiled-coil region" evidence="11">
    <location>
        <begin position="180"/>
        <end position="207"/>
    </location>
</feature>
<feature type="region of interest" description="Disordered" evidence="12">
    <location>
        <begin position="112"/>
        <end position="138"/>
    </location>
</feature>
<dbReference type="GO" id="GO:0008017">
    <property type="term" value="F:microtubule binding"/>
    <property type="evidence" value="ECO:0007669"/>
    <property type="project" value="InterPro"/>
</dbReference>
<keyword evidence="10" id="KW-0966">Cell projection</keyword>
<dbReference type="GO" id="GO:0048870">
    <property type="term" value="P:cell motility"/>
    <property type="evidence" value="ECO:0007669"/>
    <property type="project" value="InterPro"/>
</dbReference>
<evidence type="ECO:0000256" key="11">
    <source>
        <dbReference type="SAM" id="Coils"/>
    </source>
</evidence>
<dbReference type="GO" id="GO:0031514">
    <property type="term" value="C:motile cilium"/>
    <property type="evidence" value="ECO:0007669"/>
    <property type="project" value="UniProtKB-SubCell"/>
</dbReference>
<evidence type="ECO:0000256" key="7">
    <source>
        <dbReference type="ARBA" id="ARBA00023054"/>
    </source>
</evidence>
<comment type="similarity">
    <text evidence="3">Belongs to the DRC4 family.</text>
</comment>
<dbReference type="GO" id="GO:0031267">
    <property type="term" value="F:small GTPase binding"/>
    <property type="evidence" value="ECO:0007669"/>
    <property type="project" value="InterPro"/>
</dbReference>
<keyword evidence="7 11" id="KW-0175">Coiled coil</keyword>
<dbReference type="GO" id="GO:0005794">
    <property type="term" value="C:Golgi apparatus"/>
    <property type="evidence" value="ECO:0007669"/>
    <property type="project" value="TreeGrafter"/>
</dbReference>
<evidence type="ECO:0000256" key="10">
    <source>
        <dbReference type="ARBA" id="ARBA00023273"/>
    </source>
</evidence>
<evidence type="ECO:0000256" key="9">
    <source>
        <dbReference type="ARBA" id="ARBA00023212"/>
    </source>
</evidence>
<keyword evidence="5" id="KW-0493">Microtubule</keyword>
<evidence type="ECO:0000256" key="3">
    <source>
        <dbReference type="ARBA" id="ARBA00009859"/>
    </source>
</evidence>
<evidence type="ECO:0000256" key="12">
    <source>
        <dbReference type="SAM" id="MobiDB-lite"/>
    </source>
</evidence>